<sequence length="77" mass="8483">MTDISAAIRWPPTIPDGRLVATAVHRRDRQAYDRLPPGRRSSPVLIEGSGSRPPCPAPARIYISDFLGWCSELIPSN</sequence>
<dbReference type="AlphaFoldDB" id="A0A454TLG1"/>
<gene>
    <name evidence="2" type="ORF">EGA29_20040</name>
</gene>
<name>A0A454TLG1_9RALS</name>
<evidence type="ECO:0000313" key="2">
    <source>
        <dbReference type="EMBL" id="RNM02889.1"/>
    </source>
</evidence>
<reference evidence="2 3" key="1">
    <citation type="submission" date="2018-10" db="EMBL/GenBank/DDBJ databases">
        <title>Draft Genome Sequence of Ralstonia pseudosolanacearum (R. solanacearum phylotype I) Strain Tg03 Isolated from Luffa cylindrica in China.</title>
        <authorList>
            <person name="Yuan G.-Q."/>
            <person name="Li Q.-Q."/>
            <person name="Zhang Y.-W."/>
        </authorList>
    </citation>
    <scope>NUCLEOTIDE SEQUENCE [LARGE SCALE GENOMIC DNA]</scope>
    <source>
        <strain evidence="2 3">Tg03</strain>
    </source>
</reference>
<evidence type="ECO:0000313" key="3">
    <source>
        <dbReference type="Proteomes" id="UP000271222"/>
    </source>
</evidence>
<comment type="caution">
    <text evidence="2">The sequence shown here is derived from an EMBL/GenBank/DDBJ whole genome shotgun (WGS) entry which is preliminary data.</text>
</comment>
<protein>
    <submittedName>
        <fullName evidence="2">Uncharacterized protein</fullName>
    </submittedName>
</protein>
<dbReference type="EMBL" id="RJTL01000039">
    <property type="protein sequence ID" value="RNM02889.1"/>
    <property type="molecule type" value="Genomic_DNA"/>
</dbReference>
<dbReference type="Proteomes" id="UP000271222">
    <property type="component" value="Unassembled WGS sequence"/>
</dbReference>
<evidence type="ECO:0000256" key="1">
    <source>
        <dbReference type="SAM" id="MobiDB-lite"/>
    </source>
</evidence>
<accession>A0A454TLG1</accession>
<feature type="region of interest" description="Disordered" evidence="1">
    <location>
        <begin position="33"/>
        <end position="52"/>
    </location>
</feature>
<organism evidence="2 3">
    <name type="scientific">Ralstonia pseudosolanacearum</name>
    <dbReference type="NCBI Taxonomy" id="1310165"/>
    <lineage>
        <taxon>Bacteria</taxon>
        <taxon>Pseudomonadati</taxon>
        <taxon>Pseudomonadota</taxon>
        <taxon>Betaproteobacteria</taxon>
        <taxon>Burkholderiales</taxon>
        <taxon>Burkholderiaceae</taxon>
        <taxon>Ralstonia</taxon>
        <taxon>Ralstonia solanacearum species complex</taxon>
    </lineage>
</organism>
<proteinExistence type="predicted"/>